<dbReference type="InterPro" id="IPR007278">
    <property type="entry name" value="DUF397"/>
</dbReference>
<dbReference type="Proteomes" id="UP000215005">
    <property type="component" value="Chromosome"/>
</dbReference>
<proteinExistence type="predicted"/>
<sequence length="63" mass="6751">MHSSTALNFRKSSYSSTARDCVEVADLPSGAAVRDSKNPDKGILSFTAAEWSAFVQSTVRGEL</sequence>
<dbReference type="AlphaFoldDB" id="A0A223S026"/>
<keyword evidence="3" id="KW-1185">Reference proteome</keyword>
<dbReference type="Pfam" id="PF04149">
    <property type="entry name" value="DUF397"/>
    <property type="match status" value="1"/>
</dbReference>
<evidence type="ECO:0000259" key="1">
    <source>
        <dbReference type="Pfam" id="PF04149"/>
    </source>
</evidence>
<evidence type="ECO:0000313" key="3">
    <source>
        <dbReference type="Proteomes" id="UP000215005"/>
    </source>
</evidence>
<dbReference type="RefSeq" id="WP_017619473.1">
    <property type="nucleotide sequence ID" value="NZ_ANBG01000245.1"/>
</dbReference>
<dbReference type="EMBL" id="CP022753">
    <property type="protein sequence ID" value="ASU81480.1"/>
    <property type="molecule type" value="Genomic_DNA"/>
</dbReference>
<organism evidence="2 3">
    <name type="scientific">Nocardiopsis gilva YIM 90087</name>
    <dbReference type="NCBI Taxonomy" id="1235441"/>
    <lineage>
        <taxon>Bacteria</taxon>
        <taxon>Bacillati</taxon>
        <taxon>Actinomycetota</taxon>
        <taxon>Actinomycetes</taxon>
        <taxon>Streptosporangiales</taxon>
        <taxon>Nocardiopsidaceae</taxon>
        <taxon>Nocardiopsis</taxon>
    </lineage>
</organism>
<reference evidence="2 3" key="1">
    <citation type="submission" date="2017-08" db="EMBL/GenBank/DDBJ databases">
        <title>The complete genome sequence of Nocardiopsis gilva YIM 90087.</title>
        <authorList>
            <person name="Yin M."/>
            <person name="Tang S."/>
        </authorList>
    </citation>
    <scope>NUCLEOTIDE SEQUENCE [LARGE SCALE GENOMIC DNA]</scope>
    <source>
        <strain evidence="2 3">YIM 90087</strain>
    </source>
</reference>
<dbReference type="KEGG" id="ngv:CDO52_00610"/>
<dbReference type="OrthoDB" id="5193099at2"/>
<name>A0A223S026_9ACTN</name>
<evidence type="ECO:0000313" key="2">
    <source>
        <dbReference type="EMBL" id="ASU81480.1"/>
    </source>
</evidence>
<gene>
    <name evidence="2" type="ORF">CDO52_00610</name>
</gene>
<feature type="domain" description="DUF397" evidence="1">
    <location>
        <begin position="8"/>
        <end position="57"/>
    </location>
</feature>
<accession>A0A223S026</accession>
<protein>
    <submittedName>
        <fullName evidence="2">DUF397 domain-containing protein</fullName>
    </submittedName>
</protein>